<evidence type="ECO:0000313" key="17">
    <source>
        <dbReference type="Proteomes" id="UP001151699"/>
    </source>
</evidence>
<feature type="signal peptide" evidence="14">
    <location>
        <begin position="1"/>
        <end position="24"/>
    </location>
</feature>
<proteinExistence type="predicted"/>
<feature type="domain" description="Cadherin" evidence="15">
    <location>
        <begin position="1672"/>
        <end position="1751"/>
    </location>
</feature>
<evidence type="ECO:0000256" key="7">
    <source>
        <dbReference type="ARBA" id="ARBA00022837"/>
    </source>
</evidence>
<dbReference type="GO" id="GO:0007156">
    <property type="term" value="P:homophilic cell adhesion via plasma membrane adhesion molecules"/>
    <property type="evidence" value="ECO:0007669"/>
    <property type="project" value="InterPro"/>
</dbReference>
<dbReference type="FunFam" id="2.60.40.60:FF:000013">
    <property type="entry name" value="Cadherin EGF LAG seven-pass G-type receptor"/>
    <property type="match status" value="1"/>
</dbReference>
<keyword evidence="2" id="KW-1003">Cell membrane</keyword>
<dbReference type="SMART" id="SM00112">
    <property type="entry name" value="CA"/>
    <property type="match status" value="15"/>
</dbReference>
<dbReference type="FunFam" id="2.60.40.60:FF:000033">
    <property type="entry name" value="FAT atypical cadherin 1"/>
    <property type="match status" value="2"/>
</dbReference>
<dbReference type="GO" id="GO:0009887">
    <property type="term" value="P:animal organ morphogenesis"/>
    <property type="evidence" value="ECO:0007669"/>
    <property type="project" value="UniProtKB-ARBA"/>
</dbReference>
<keyword evidence="7 13" id="KW-0106">Calcium</keyword>
<dbReference type="FunFam" id="2.60.40.60:FF:000340">
    <property type="entry name" value="Protocadherin Fat 4"/>
    <property type="match status" value="1"/>
</dbReference>
<keyword evidence="8" id="KW-0130">Cell adhesion</keyword>
<dbReference type="Proteomes" id="UP001151699">
    <property type="component" value="Chromosome A"/>
</dbReference>
<keyword evidence="3" id="KW-0245">EGF-like domain</keyword>
<feature type="domain" description="Cadherin" evidence="15">
    <location>
        <begin position="1451"/>
        <end position="1561"/>
    </location>
</feature>
<dbReference type="GO" id="GO:0008104">
    <property type="term" value="P:intracellular protein localization"/>
    <property type="evidence" value="ECO:0007669"/>
    <property type="project" value="UniProtKB-ARBA"/>
</dbReference>
<feature type="domain" description="Cadherin" evidence="15">
    <location>
        <begin position="824"/>
        <end position="922"/>
    </location>
</feature>
<dbReference type="GO" id="GO:0007424">
    <property type="term" value="P:open tracheal system development"/>
    <property type="evidence" value="ECO:0007669"/>
    <property type="project" value="UniProtKB-ARBA"/>
</dbReference>
<dbReference type="FunFam" id="2.60.40.60:FF:000144">
    <property type="entry name" value="FAT atypical cadherin 4"/>
    <property type="match status" value="1"/>
</dbReference>
<dbReference type="GO" id="GO:0005509">
    <property type="term" value="F:calcium ion binding"/>
    <property type="evidence" value="ECO:0007669"/>
    <property type="project" value="UniProtKB-UniRule"/>
</dbReference>
<feature type="domain" description="Cadherin" evidence="15">
    <location>
        <begin position="1027"/>
        <end position="1130"/>
    </location>
</feature>
<dbReference type="PANTHER" id="PTHR24025:SF23">
    <property type="entry name" value="NEURAL-CADHERIN"/>
    <property type="match status" value="1"/>
</dbReference>
<evidence type="ECO:0000256" key="6">
    <source>
        <dbReference type="ARBA" id="ARBA00022737"/>
    </source>
</evidence>
<dbReference type="GO" id="GO:0030855">
    <property type="term" value="P:epithelial cell differentiation"/>
    <property type="evidence" value="ECO:0007669"/>
    <property type="project" value="UniProtKB-ARBA"/>
</dbReference>
<feature type="chain" id="PRO_5040165525" evidence="14">
    <location>
        <begin position="25"/>
        <end position="1764"/>
    </location>
</feature>
<keyword evidence="11" id="KW-1015">Disulfide bond</keyword>
<feature type="domain" description="Cadherin" evidence="15">
    <location>
        <begin position="264"/>
        <end position="379"/>
    </location>
</feature>
<evidence type="ECO:0000256" key="11">
    <source>
        <dbReference type="ARBA" id="ARBA00023157"/>
    </source>
</evidence>
<comment type="subcellular location">
    <subcellularLocation>
        <location evidence="1">Cell membrane</location>
        <topology evidence="1">Single-pass type I membrane protein</topology>
    </subcellularLocation>
</comment>
<organism evidence="16 17">
    <name type="scientific">Pseudolycoriella hygida</name>
    <dbReference type="NCBI Taxonomy" id="35572"/>
    <lineage>
        <taxon>Eukaryota</taxon>
        <taxon>Metazoa</taxon>
        <taxon>Ecdysozoa</taxon>
        <taxon>Arthropoda</taxon>
        <taxon>Hexapoda</taxon>
        <taxon>Insecta</taxon>
        <taxon>Pterygota</taxon>
        <taxon>Neoptera</taxon>
        <taxon>Endopterygota</taxon>
        <taxon>Diptera</taxon>
        <taxon>Nematocera</taxon>
        <taxon>Sciaroidea</taxon>
        <taxon>Sciaridae</taxon>
        <taxon>Pseudolycoriella</taxon>
    </lineage>
</organism>
<evidence type="ECO:0000256" key="1">
    <source>
        <dbReference type="ARBA" id="ARBA00004251"/>
    </source>
</evidence>
<reference evidence="16" key="1">
    <citation type="submission" date="2022-07" db="EMBL/GenBank/DDBJ databases">
        <authorList>
            <person name="Trinca V."/>
            <person name="Uliana J.V.C."/>
            <person name="Torres T.T."/>
            <person name="Ward R.J."/>
            <person name="Monesi N."/>
        </authorList>
    </citation>
    <scope>NUCLEOTIDE SEQUENCE</scope>
    <source>
        <strain evidence="16">HSMRA1968</strain>
        <tissue evidence="16">Whole embryos</tissue>
    </source>
</reference>
<feature type="domain" description="Cadherin" evidence="15">
    <location>
        <begin position="150"/>
        <end position="263"/>
    </location>
</feature>
<dbReference type="InterPro" id="IPR050971">
    <property type="entry name" value="Cadherin-domain_protein"/>
</dbReference>
<evidence type="ECO:0000256" key="8">
    <source>
        <dbReference type="ARBA" id="ARBA00022889"/>
    </source>
</evidence>
<dbReference type="FunFam" id="2.60.40.60:FF:000020">
    <property type="entry name" value="Dachsous cadherin-related 1b"/>
    <property type="match status" value="1"/>
</dbReference>
<feature type="domain" description="Cadherin" evidence="15">
    <location>
        <begin position="1240"/>
        <end position="1345"/>
    </location>
</feature>
<dbReference type="PROSITE" id="PS50268">
    <property type="entry name" value="CADHERIN_2"/>
    <property type="match status" value="16"/>
</dbReference>
<dbReference type="FunFam" id="2.60.40.60:FF:000007">
    <property type="entry name" value="Protocadherin alpha 2"/>
    <property type="match status" value="1"/>
</dbReference>
<dbReference type="SUPFAM" id="SSF49313">
    <property type="entry name" value="Cadherin-like"/>
    <property type="match status" value="16"/>
</dbReference>
<dbReference type="EMBL" id="WJQU01000001">
    <property type="protein sequence ID" value="KAJ6648692.1"/>
    <property type="molecule type" value="Genomic_DNA"/>
</dbReference>
<dbReference type="InterPro" id="IPR002126">
    <property type="entry name" value="Cadherin-like_dom"/>
</dbReference>
<evidence type="ECO:0000256" key="10">
    <source>
        <dbReference type="ARBA" id="ARBA00023136"/>
    </source>
</evidence>
<evidence type="ECO:0000256" key="14">
    <source>
        <dbReference type="SAM" id="SignalP"/>
    </source>
</evidence>
<accession>A0A9Q0NE94</accession>
<evidence type="ECO:0000256" key="2">
    <source>
        <dbReference type="ARBA" id="ARBA00022475"/>
    </source>
</evidence>
<feature type="non-terminal residue" evidence="16">
    <location>
        <position position="1"/>
    </location>
</feature>
<evidence type="ECO:0000256" key="9">
    <source>
        <dbReference type="ARBA" id="ARBA00022989"/>
    </source>
</evidence>
<name>A0A9Q0NE94_9DIPT</name>
<dbReference type="GO" id="GO:0007399">
    <property type="term" value="P:nervous system development"/>
    <property type="evidence" value="ECO:0007669"/>
    <property type="project" value="UniProtKB-ARBA"/>
</dbReference>
<keyword evidence="5 14" id="KW-0732">Signal</keyword>
<feature type="domain" description="Cadherin" evidence="15">
    <location>
        <begin position="385"/>
        <end position="491"/>
    </location>
</feature>
<dbReference type="Pfam" id="PF25374">
    <property type="entry name" value="Cadherin_FAT4_N"/>
    <property type="match status" value="1"/>
</dbReference>
<dbReference type="FunFam" id="2.60.40.60:FF:000002">
    <property type="entry name" value="Protocadherin alpha 2"/>
    <property type="match status" value="1"/>
</dbReference>
<dbReference type="PANTHER" id="PTHR24025">
    <property type="entry name" value="DESMOGLEIN FAMILY MEMBER"/>
    <property type="match status" value="1"/>
</dbReference>
<dbReference type="GO" id="GO:0007163">
    <property type="term" value="P:establishment or maintenance of cell polarity"/>
    <property type="evidence" value="ECO:0007669"/>
    <property type="project" value="UniProtKB-ARBA"/>
</dbReference>
<feature type="domain" description="Cadherin" evidence="15">
    <location>
        <begin position="85"/>
        <end position="149"/>
    </location>
</feature>
<feature type="domain" description="Cadherin" evidence="15">
    <location>
        <begin position="923"/>
        <end position="1026"/>
    </location>
</feature>
<dbReference type="GO" id="GO:0001736">
    <property type="term" value="P:establishment of planar polarity"/>
    <property type="evidence" value="ECO:0007669"/>
    <property type="project" value="UniProtKB-ARBA"/>
</dbReference>
<dbReference type="FunFam" id="2.60.40.60:FF:000321">
    <property type="entry name" value="Cadherin-related tumor suppressor"/>
    <property type="match status" value="1"/>
</dbReference>
<dbReference type="InterPro" id="IPR020894">
    <property type="entry name" value="Cadherin_CS"/>
</dbReference>
<evidence type="ECO:0000256" key="3">
    <source>
        <dbReference type="ARBA" id="ARBA00022536"/>
    </source>
</evidence>
<dbReference type="FunFam" id="2.60.40.60:FF:000108">
    <property type="entry name" value="FAT atypical cadherin 4"/>
    <property type="match status" value="1"/>
</dbReference>
<dbReference type="FunFam" id="2.60.40.60:FF:000143">
    <property type="entry name" value="FAT atypical cadherin 4"/>
    <property type="match status" value="1"/>
</dbReference>
<keyword evidence="9" id="KW-1133">Transmembrane helix</keyword>
<keyword evidence="17" id="KW-1185">Reference proteome</keyword>
<evidence type="ECO:0000256" key="4">
    <source>
        <dbReference type="ARBA" id="ARBA00022692"/>
    </source>
</evidence>
<dbReference type="Gene3D" id="2.60.40.60">
    <property type="entry name" value="Cadherins"/>
    <property type="match status" value="16"/>
</dbReference>
<keyword evidence="4" id="KW-0812">Transmembrane</keyword>
<evidence type="ECO:0000313" key="16">
    <source>
        <dbReference type="EMBL" id="KAJ6648692.1"/>
    </source>
</evidence>
<evidence type="ECO:0000256" key="13">
    <source>
        <dbReference type="PROSITE-ProRule" id="PRU00043"/>
    </source>
</evidence>
<dbReference type="FunFam" id="2.60.40.60:FF:000134">
    <property type="entry name" value="protocadherin Fat 4"/>
    <property type="match status" value="1"/>
</dbReference>
<dbReference type="OrthoDB" id="6252479at2759"/>
<keyword evidence="12" id="KW-0325">Glycoprotein</keyword>
<feature type="domain" description="Cadherin" evidence="15">
    <location>
        <begin position="1131"/>
        <end position="1239"/>
    </location>
</feature>
<feature type="domain" description="Cadherin" evidence="15">
    <location>
        <begin position="597"/>
        <end position="704"/>
    </location>
</feature>
<dbReference type="CDD" id="cd11304">
    <property type="entry name" value="Cadherin_repeat"/>
    <property type="match status" value="16"/>
</dbReference>
<dbReference type="GO" id="GO:0005911">
    <property type="term" value="C:cell-cell junction"/>
    <property type="evidence" value="ECO:0007669"/>
    <property type="project" value="TreeGrafter"/>
</dbReference>
<dbReference type="FunFam" id="2.60.40.60:FF:000081">
    <property type="entry name" value="protocadherin Fat 4"/>
    <property type="match status" value="1"/>
</dbReference>
<comment type="caution">
    <text evidence="16">The sequence shown here is derived from an EMBL/GenBank/DDBJ whole genome shotgun (WGS) entry which is preliminary data.</text>
</comment>
<dbReference type="GO" id="GO:0005886">
    <property type="term" value="C:plasma membrane"/>
    <property type="evidence" value="ECO:0007669"/>
    <property type="project" value="UniProtKB-SubCell"/>
</dbReference>
<feature type="domain" description="Cadherin" evidence="15">
    <location>
        <begin position="1582"/>
        <end position="1671"/>
    </location>
</feature>
<dbReference type="FunFam" id="2.60.40.60:FF:000024">
    <property type="entry name" value="FAT atypical cadherin 3"/>
    <property type="match status" value="1"/>
</dbReference>
<keyword evidence="10" id="KW-0472">Membrane</keyword>
<feature type="domain" description="Cadherin" evidence="15">
    <location>
        <begin position="705"/>
        <end position="796"/>
    </location>
</feature>
<evidence type="ECO:0000259" key="15">
    <source>
        <dbReference type="PROSITE" id="PS50268"/>
    </source>
</evidence>
<dbReference type="Pfam" id="PF00028">
    <property type="entry name" value="Cadherin"/>
    <property type="match status" value="15"/>
</dbReference>
<protein>
    <submittedName>
        <fullName evidence="16">Cadherin-related tumor suppressor</fullName>
    </submittedName>
</protein>
<dbReference type="InterPro" id="IPR015919">
    <property type="entry name" value="Cadherin-like_sf"/>
</dbReference>
<gene>
    <name evidence="16" type="primary">ft_0</name>
    <name evidence="16" type="ORF">Bhyg_03923</name>
</gene>
<keyword evidence="6" id="KW-0677">Repeat</keyword>
<evidence type="ECO:0000256" key="12">
    <source>
        <dbReference type="ARBA" id="ARBA00023180"/>
    </source>
</evidence>
<dbReference type="PROSITE" id="PS00232">
    <property type="entry name" value="CADHERIN_1"/>
    <property type="match status" value="9"/>
</dbReference>
<dbReference type="PRINTS" id="PR00205">
    <property type="entry name" value="CADHERIN"/>
</dbReference>
<evidence type="ECO:0000256" key="5">
    <source>
        <dbReference type="ARBA" id="ARBA00022729"/>
    </source>
</evidence>
<feature type="domain" description="Cadherin" evidence="15">
    <location>
        <begin position="492"/>
        <end position="596"/>
    </location>
</feature>
<feature type="domain" description="Cadherin" evidence="15">
    <location>
        <begin position="1346"/>
        <end position="1450"/>
    </location>
</feature>
<sequence length="1764" mass="193585">MTTIFTMQIVSALWLIALVGFCDGIGSGQGPGTGFAFPRRRSSIGEGFSSSQMQSRAVDMRVQLEVFEGEPKGTVVGYIPTKLGFTYRFNEPPREFTLDSNSGEIKTNTILDREMIRDRYDLVVLSSQPTYPIEVRITVLDVNDNAPEFPEPSIAVSFSESAASGTRLLLDAATDRDIGNNSVTDDYQIVDGNHDGKFRLAVTTNPSGDVTYLHLETTGKLDRETCGFYVLNVSARDGGNPPKNGYLQVNVTVADVNDNPPIFDHSDYIVSLNESVPPGTTVLQVMASDNDLGDNSKITYYLSDTEQQFTVDPESGVISTTLKLSCPNQNCPTSARGKSNCPKSCVFTVFARDHGSPRQDGRTYVTVNLVDTNDHDPVIRFQYFPQTGSFATVDENALNSSVVAAVSVVDMDEGLNGETNIKIISGNELQHFRLERTPSIDLVRVNGVLDREEIGKYNLTVVATDKGSPPRTATAYLIIHVNDVNDHEPVFEKSEYSAVLSELAPPGTFVASIGASDEDTGVNAQISYDFVSGNTKQWFMIDSVSGLITTKAALDREVQGTCELNISARDGGPNPKWAYTQLKVTILDENDEAPQFSQQQINVSLSENTPPHTLVAMLTAADHDQGTNGSVTYSLHNSVQQRYPNVFALDALTGQLTTKTSLDREVISAYEIQVVARDQGIPLQSATATVYLNVEDVNDNSPEFYPKKYFLVVADDVIVGTSLLKLSATDRDEGDNAILTYTLESGGDGLFIVDNWTGAISLRSTLATSQKPLHRLVISAKDRGDRRSENDAIVEIIKETKLEELEFDSYGGYEFQIVEDHSMENAQIGREVGRTQIRSSATTITTTTTTPVHPIEYSIIYGDPKGNFKIDERTGIITTATKIDREVTIMYTLTVVARRGLAYGKTTVNVSILDLNDNAPIFSRDRDDIHLPENTAVGQEIYLSRARDKDSGINSRVTYSLTYNPDEQFRINEATGVLYLNRPIRAEPGTSLHIELKATDGGNPPLSSKNTLTITIADVNDHTPVFDHTSYETSLLESTAVNARFFALGASDADLNENGRISYVISEGNNDGKFGIFPDGYLFVKSQLDREERDYYSLTISCHDHGQPSRSSMVPVIIRIIDENDNAPQFTNATFTFTIAENEPADSFVGKLTAIDRDIGRNAELIFTLSNVQDDFTIDPRNGFIKTMHAFDRESLVQSTGQPFVILEAIVSDNGVVRLKDKVKVKIIISDVNDNAPQFIRAPYKVQISEGSLIDTQLIRVHTIDVDEGLNGDVFYRIESGNNEGRFAIDDATGQITLARKIDRETRSTYKLVIVAHDAAIKGQLSSTTTLTIDVLDENDNAPEFTQTNSQVFVNETTQIGKELMRFRATDADLGVNSQITFSISSGNRRDTFHIDAITGSLFLHKSLDYEDTTSYNLNITASDGGNPRLSTTIMFIVTVIDENDNPPSFPNTAIVRQIREGISLNTPIVTITAEDPDSGVNGKVAYAISHQDPLNHQRYFGINSVTGVINTLKEIDRESIDTFRLTVVATDQATVEAKRLSAEKIVTVIVEDINDNAPVFASMNAAVLPLKDIRVAPGRDGSVIMNVFARDADSSTNGLVTYEMVSGNSELFKLHRSTGVISLRKTITVPEARYKLAVKATDEAVQSERKSSDAYVTIFASASVNNGPKFEQSDYFGSVFENEMPGTSVLTITTQFSSSVDVEYYVTNVTGDGKQVDRLFDIDTKLGILSTAAQLDRELGVDTYEIEVYAIVIGGSPRTSKTK</sequence>